<feature type="transmembrane region" description="Helical" evidence="1">
    <location>
        <begin position="72"/>
        <end position="93"/>
    </location>
</feature>
<feature type="transmembrane region" description="Helical" evidence="1">
    <location>
        <begin position="242"/>
        <end position="261"/>
    </location>
</feature>
<keyword evidence="1" id="KW-1133">Transmembrane helix</keyword>
<feature type="transmembrane region" description="Helical" evidence="1">
    <location>
        <begin position="126"/>
        <end position="142"/>
    </location>
</feature>
<feature type="transmembrane region" description="Helical" evidence="1">
    <location>
        <begin position="12"/>
        <end position="32"/>
    </location>
</feature>
<dbReference type="Pfam" id="PF00892">
    <property type="entry name" value="EamA"/>
    <property type="match status" value="2"/>
</dbReference>
<sequence>MPNTPQSSLRGYVLIFGAALLWGLLGPVSRYLFAAGVSPIEAGFFRALLTWILFGIHATAKRQVMADTKDLPILFAFGFVGISLFYAANMMAIDKGGAALASVLLYTAPFWVALFSYFLFGERMTLIKGIAMVLAVAGVWGICADGGPMAGESIGTAVLWGLTAGICYSLYYIIGKKFSGTYAPYTLFFWILPTGILGLLPFVEFTTKTPMNWFHLLLLAFFSYSANSLYYLGLRYLAPTRAVLTATLEPVVATFFAWLLWNETLGLLGYGGSILILTGVLLTIVAPQDKARG</sequence>
<organism evidence="3 4">
    <name type="scientific">Desulfoluna limicola</name>
    <dbReference type="NCBI Taxonomy" id="2810562"/>
    <lineage>
        <taxon>Bacteria</taxon>
        <taxon>Pseudomonadati</taxon>
        <taxon>Thermodesulfobacteriota</taxon>
        <taxon>Desulfobacteria</taxon>
        <taxon>Desulfobacterales</taxon>
        <taxon>Desulfolunaceae</taxon>
        <taxon>Desulfoluna</taxon>
    </lineage>
</organism>
<keyword evidence="4" id="KW-1185">Reference proteome</keyword>
<gene>
    <name evidence="3" type="ORF">DSLASN_19710</name>
</gene>
<dbReference type="RefSeq" id="WP_236892661.1">
    <property type="nucleotide sequence ID" value="NZ_AP024488.1"/>
</dbReference>
<dbReference type="Gene3D" id="1.10.3730.20">
    <property type="match status" value="1"/>
</dbReference>
<evidence type="ECO:0000259" key="2">
    <source>
        <dbReference type="Pfam" id="PF00892"/>
    </source>
</evidence>
<dbReference type="Proteomes" id="UP001320148">
    <property type="component" value="Chromosome"/>
</dbReference>
<dbReference type="PANTHER" id="PTHR22911:SF79">
    <property type="entry name" value="MOBA-LIKE NTP TRANSFERASE DOMAIN-CONTAINING PROTEIN"/>
    <property type="match status" value="1"/>
</dbReference>
<evidence type="ECO:0000313" key="4">
    <source>
        <dbReference type="Proteomes" id="UP001320148"/>
    </source>
</evidence>
<feature type="transmembrane region" description="Helical" evidence="1">
    <location>
        <begin position="154"/>
        <end position="174"/>
    </location>
</feature>
<feature type="domain" description="EamA" evidence="2">
    <location>
        <begin position="157"/>
        <end position="284"/>
    </location>
</feature>
<keyword evidence="1" id="KW-0472">Membrane</keyword>
<dbReference type="EMBL" id="AP024488">
    <property type="protein sequence ID" value="BCS96339.1"/>
    <property type="molecule type" value="Genomic_DNA"/>
</dbReference>
<name>A0ABN6F5N6_9BACT</name>
<evidence type="ECO:0000313" key="3">
    <source>
        <dbReference type="EMBL" id="BCS96339.1"/>
    </source>
</evidence>
<accession>A0ABN6F5N6</accession>
<dbReference type="InterPro" id="IPR000620">
    <property type="entry name" value="EamA_dom"/>
</dbReference>
<feature type="transmembrane region" description="Helical" evidence="1">
    <location>
        <begin position="186"/>
        <end position="207"/>
    </location>
</feature>
<feature type="transmembrane region" description="Helical" evidence="1">
    <location>
        <begin position="267"/>
        <end position="286"/>
    </location>
</feature>
<keyword evidence="1" id="KW-0812">Transmembrane</keyword>
<dbReference type="InterPro" id="IPR037185">
    <property type="entry name" value="EmrE-like"/>
</dbReference>
<protein>
    <submittedName>
        <fullName evidence="3">Membrane protein</fullName>
    </submittedName>
</protein>
<evidence type="ECO:0000256" key="1">
    <source>
        <dbReference type="SAM" id="Phobius"/>
    </source>
</evidence>
<proteinExistence type="predicted"/>
<dbReference type="SUPFAM" id="SSF103481">
    <property type="entry name" value="Multidrug resistance efflux transporter EmrE"/>
    <property type="match status" value="2"/>
</dbReference>
<feature type="transmembrane region" description="Helical" evidence="1">
    <location>
        <begin position="99"/>
        <end position="119"/>
    </location>
</feature>
<feature type="transmembrane region" description="Helical" evidence="1">
    <location>
        <begin position="213"/>
        <end position="230"/>
    </location>
</feature>
<dbReference type="PANTHER" id="PTHR22911">
    <property type="entry name" value="ACYL-MALONYL CONDENSING ENZYME-RELATED"/>
    <property type="match status" value="1"/>
</dbReference>
<feature type="domain" description="EamA" evidence="2">
    <location>
        <begin position="10"/>
        <end position="142"/>
    </location>
</feature>
<feature type="transmembrane region" description="Helical" evidence="1">
    <location>
        <begin position="44"/>
        <end position="60"/>
    </location>
</feature>
<reference evidence="3 4" key="1">
    <citation type="submission" date="2021-02" db="EMBL/GenBank/DDBJ databases">
        <title>Complete genome of Desulfoluna sp. strain ASN36.</title>
        <authorList>
            <person name="Takahashi A."/>
            <person name="Kojima H."/>
            <person name="Fukui M."/>
        </authorList>
    </citation>
    <scope>NUCLEOTIDE SEQUENCE [LARGE SCALE GENOMIC DNA]</scope>
    <source>
        <strain evidence="3 4">ASN36</strain>
    </source>
</reference>